<reference evidence="10" key="1">
    <citation type="journal article" date="2019" name="Int. J. Syst. Evol. Microbiol.">
        <title>The Global Catalogue of Microorganisms (GCM) 10K type strain sequencing project: providing services to taxonomists for standard genome sequencing and annotation.</title>
        <authorList>
            <consortium name="The Broad Institute Genomics Platform"/>
            <consortium name="The Broad Institute Genome Sequencing Center for Infectious Disease"/>
            <person name="Wu L."/>
            <person name="Ma J."/>
        </authorList>
    </citation>
    <scope>NUCLEOTIDE SEQUENCE [LARGE SCALE GENOMIC DNA]</scope>
    <source>
        <strain evidence="10">JCM 18401</strain>
    </source>
</reference>
<dbReference type="Gene3D" id="3.50.50.60">
    <property type="entry name" value="FAD/NAD(P)-binding domain"/>
    <property type="match status" value="2"/>
</dbReference>
<dbReference type="PANTHER" id="PTHR43876:SF8">
    <property type="entry name" value="2-OCTAPRENYL-6-METHOXYPHENOL HYDROXYLASE"/>
    <property type="match status" value="1"/>
</dbReference>
<evidence type="ECO:0000256" key="7">
    <source>
        <dbReference type="ARBA" id="ARBA00023033"/>
    </source>
</evidence>
<comment type="similarity">
    <text evidence="3">Belongs to the UbiH/COQ6 family.</text>
</comment>
<keyword evidence="10" id="KW-1185">Reference proteome</keyword>
<keyword evidence="7" id="KW-0503">Monooxygenase</keyword>
<evidence type="ECO:0000313" key="9">
    <source>
        <dbReference type="EMBL" id="GAA4895104.1"/>
    </source>
</evidence>
<keyword evidence="5" id="KW-0274">FAD</keyword>
<dbReference type="InterPro" id="IPR051205">
    <property type="entry name" value="UbiH/COQ6_monooxygenase"/>
</dbReference>
<gene>
    <name evidence="9" type="primary">ubiH</name>
    <name evidence="9" type="ORF">GCM10023333_30370</name>
</gene>
<dbReference type="InterPro" id="IPR036188">
    <property type="entry name" value="FAD/NAD-bd_sf"/>
</dbReference>
<dbReference type="PANTHER" id="PTHR43876">
    <property type="entry name" value="UBIQUINONE BIOSYNTHESIS MONOOXYGENASE COQ6, MITOCHONDRIAL"/>
    <property type="match status" value="1"/>
</dbReference>
<feature type="domain" description="FAD-binding" evidence="8">
    <location>
        <begin position="5"/>
        <end position="339"/>
    </location>
</feature>
<dbReference type="Proteomes" id="UP001499988">
    <property type="component" value="Unassembled WGS sequence"/>
</dbReference>
<comment type="cofactor">
    <cofactor evidence="1">
        <name>FAD</name>
        <dbReference type="ChEBI" id="CHEBI:57692"/>
    </cofactor>
</comment>
<dbReference type="PRINTS" id="PR00420">
    <property type="entry name" value="RNGMNOXGNASE"/>
</dbReference>
<dbReference type="PROSITE" id="PS01304">
    <property type="entry name" value="UBIH"/>
    <property type="match status" value="1"/>
</dbReference>
<protein>
    <submittedName>
        <fullName evidence="9">2-octaprenyl-6-methoxyphenyl hydroxylase</fullName>
    </submittedName>
</protein>
<dbReference type="EMBL" id="BAABJZ010000094">
    <property type="protein sequence ID" value="GAA4895104.1"/>
    <property type="molecule type" value="Genomic_DNA"/>
</dbReference>
<evidence type="ECO:0000313" key="10">
    <source>
        <dbReference type="Proteomes" id="UP001499988"/>
    </source>
</evidence>
<comment type="caution">
    <text evidence="9">The sequence shown here is derived from an EMBL/GenBank/DDBJ whole genome shotgun (WGS) entry which is preliminary data.</text>
</comment>
<dbReference type="NCBIfam" id="TIGR01984">
    <property type="entry name" value="UbiH"/>
    <property type="match status" value="1"/>
</dbReference>
<dbReference type="InterPro" id="IPR002938">
    <property type="entry name" value="FAD-bd"/>
</dbReference>
<evidence type="ECO:0000256" key="2">
    <source>
        <dbReference type="ARBA" id="ARBA00004749"/>
    </source>
</evidence>
<evidence type="ECO:0000256" key="1">
    <source>
        <dbReference type="ARBA" id="ARBA00001974"/>
    </source>
</evidence>
<organism evidence="9 10">
    <name type="scientific">Ferrimonas pelagia</name>
    <dbReference type="NCBI Taxonomy" id="1177826"/>
    <lineage>
        <taxon>Bacteria</taxon>
        <taxon>Pseudomonadati</taxon>
        <taxon>Pseudomonadota</taxon>
        <taxon>Gammaproteobacteria</taxon>
        <taxon>Alteromonadales</taxon>
        <taxon>Ferrimonadaceae</taxon>
        <taxon>Ferrimonas</taxon>
    </lineage>
</organism>
<dbReference type="RefSeq" id="WP_345336293.1">
    <property type="nucleotide sequence ID" value="NZ_BAABJZ010000094.1"/>
</dbReference>
<proteinExistence type="inferred from homology"/>
<keyword evidence="4" id="KW-0285">Flavoprotein</keyword>
<evidence type="ECO:0000256" key="6">
    <source>
        <dbReference type="ARBA" id="ARBA00023002"/>
    </source>
</evidence>
<name>A0ABP9F823_9GAMM</name>
<evidence type="ECO:0000256" key="5">
    <source>
        <dbReference type="ARBA" id="ARBA00022827"/>
    </source>
</evidence>
<evidence type="ECO:0000256" key="4">
    <source>
        <dbReference type="ARBA" id="ARBA00022630"/>
    </source>
</evidence>
<sequence>MKTEFDIVIVGGAMAGATLALALADQHRSDGARWRIALVEAQPPQAAGHPGFDSRAIALAHGSVRRLQQLELWSALAPYAAAIERIEVSDQGHFGGLTMTAQEYGVDALGQVVELERIGPVLWQQLAARSVTLLCPQQLSSVQQQQDHVTLTLCSGEQLTTRLLVGADGTHSPVRQALGLGLRQQDYHQTALIANVRAEQHDGRAFERFTAQGPLAMLPMCERRYSLVWVQSPEQAARRLALSERAFLAELQAAFGYRLGALQRVGQRASYPLALCKAERVIHHRCVLVGNAAQTVHPIAGQGFNLGLRDVEALAELLDGVDDPGAFALLHRYEQQRRADRGRTTGSTDALVRLFSNSSRLMALGRNSGLLAMSVLPGLKRRLAHQAMGWRNEANEPGGRR</sequence>
<dbReference type="InterPro" id="IPR018168">
    <property type="entry name" value="Ubi_Hdrlase_CS"/>
</dbReference>
<dbReference type="InterPro" id="IPR010971">
    <property type="entry name" value="UbiH/COQ6"/>
</dbReference>
<dbReference type="SUPFAM" id="SSF51905">
    <property type="entry name" value="FAD/NAD(P)-binding domain"/>
    <property type="match status" value="1"/>
</dbReference>
<comment type="pathway">
    <text evidence="2">Cofactor biosynthesis; ubiquinone biosynthesis.</text>
</comment>
<dbReference type="NCBIfam" id="TIGR01988">
    <property type="entry name" value="Ubi-OHases"/>
    <property type="match status" value="1"/>
</dbReference>
<evidence type="ECO:0000256" key="3">
    <source>
        <dbReference type="ARBA" id="ARBA00005349"/>
    </source>
</evidence>
<dbReference type="NCBIfam" id="NF004356">
    <property type="entry name" value="PRK05732.1"/>
    <property type="match status" value="1"/>
</dbReference>
<keyword evidence="6" id="KW-0560">Oxidoreductase</keyword>
<dbReference type="InterPro" id="IPR011295">
    <property type="entry name" value="UbiH"/>
</dbReference>
<evidence type="ECO:0000259" key="8">
    <source>
        <dbReference type="Pfam" id="PF01494"/>
    </source>
</evidence>
<dbReference type="Pfam" id="PF01494">
    <property type="entry name" value="FAD_binding_3"/>
    <property type="match status" value="1"/>
</dbReference>
<accession>A0ABP9F823</accession>